<gene>
    <name evidence="1" type="ORF">FKW44_007084</name>
</gene>
<keyword evidence="2" id="KW-1185">Reference proteome</keyword>
<proteinExistence type="predicted"/>
<feature type="non-terminal residue" evidence="1">
    <location>
        <position position="1"/>
    </location>
</feature>
<organism evidence="1 2">
    <name type="scientific">Caligus rogercresseyi</name>
    <name type="common">Sea louse</name>
    <dbReference type="NCBI Taxonomy" id="217165"/>
    <lineage>
        <taxon>Eukaryota</taxon>
        <taxon>Metazoa</taxon>
        <taxon>Ecdysozoa</taxon>
        <taxon>Arthropoda</taxon>
        <taxon>Crustacea</taxon>
        <taxon>Multicrustacea</taxon>
        <taxon>Hexanauplia</taxon>
        <taxon>Copepoda</taxon>
        <taxon>Siphonostomatoida</taxon>
        <taxon>Caligidae</taxon>
        <taxon>Caligus</taxon>
    </lineage>
</organism>
<dbReference type="EMBL" id="CP045893">
    <property type="protein sequence ID" value="QQP54293.1"/>
    <property type="molecule type" value="Genomic_DNA"/>
</dbReference>
<dbReference type="AlphaFoldDB" id="A0A7T8KEH8"/>
<protein>
    <submittedName>
        <fullName evidence="1">Uncharacterized protein</fullName>
    </submittedName>
</protein>
<sequence>TSFCSLLGGKLATRRKTRYSEKTRYSRENFLLNEKLVPSNNASGPIKSLKVIDSK</sequence>
<evidence type="ECO:0000313" key="1">
    <source>
        <dbReference type="EMBL" id="QQP54293.1"/>
    </source>
</evidence>
<dbReference type="Proteomes" id="UP000595437">
    <property type="component" value="Chromosome 4"/>
</dbReference>
<name>A0A7T8KEH8_CALRO</name>
<evidence type="ECO:0000313" key="2">
    <source>
        <dbReference type="Proteomes" id="UP000595437"/>
    </source>
</evidence>
<accession>A0A7T8KEH8</accession>
<reference evidence="2" key="1">
    <citation type="submission" date="2021-01" db="EMBL/GenBank/DDBJ databases">
        <title>Caligus Genome Assembly.</title>
        <authorList>
            <person name="Gallardo-Escarate C."/>
        </authorList>
    </citation>
    <scope>NUCLEOTIDE SEQUENCE [LARGE SCALE GENOMIC DNA]</scope>
</reference>